<reference evidence="1 2" key="1">
    <citation type="journal article" date="2011" name="Stand. Genomic Sci.">
        <title>Complete genome sequence of 'Thioalkalivibrio sulfidophilus' HL-EbGr7.</title>
        <authorList>
            <person name="Muyzer G."/>
            <person name="Sorokin D.Y."/>
            <person name="Mavromatis K."/>
            <person name="Lapidus A."/>
            <person name="Clum A."/>
            <person name="Ivanova N."/>
            <person name="Pati A."/>
            <person name="d'Haeseleer P."/>
            <person name="Woyke T."/>
            <person name="Kyrpides N.C."/>
        </authorList>
    </citation>
    <scope>NUCLEOTIDE SEQUENCE [LARGE SCALE GENOMIC DNA]</scope>
    <source>
        <strain evidence="1 2">HL-EbGR7</strain>
    </source>
</reference>
<evidence type="ECO:0000313" key="2">
    <source>
        <dbReference type="Proteomes" id="UP000002383"/>
    </source>
</evidence>
<dbReference type="HOGENOM" id="CLU_2235347_0_0_6"/>
<sequence>MELKVIIDQDEYTLNVPDEIIAGAGEVFDRMDRDMDGGWQMGRDWVAEPSVEDRIKIVGDKLLTALEQEDHNLGRVMAAYILSRAPHIDCLRLDTSGEVSSSEVYYR</sequence>
<organism evidence="1 2">
    <name type="scientific">Thioalkalivibrio sulfidiphilus (strain HL-EbGR7)</name>
    <dbReference type="NCBI Taxonomy" id="396588"/>
    <lineage>
        <taxon>Bacteria</taxon>
        <taxon>Pseudomonadati</taxon>
        <taxon>Pseudomonadota</taxon>
        <taxon>Gammaproteobacteria</taxon>
        <taxon>Chromatiales</taxon>
        <taxon>Ectothiorhodospiraceae</taxon>
        <taxon>Thioalkalivibrio</taxon>
    </lineage>
</organism>
<dbReference type="Proteomes" id="UP000002383">
    <property type="component" value="Chromosome"/>
</dbReference>
<dbReference type="STRING" id="396588.Tgr7_2581"/>
<accession>B8GM69</accession>
<dbReference type="AlphaFoldDB" id="B8GM69"/>
<dbReference type="EMBL" id="CP001339">
    <property type="protein sequence ID" value="ACL73656.1"/>
    <property type="molecule type" value="Genomic_DNA"/>
</dbReference>
<dbReference type="RefSeq" id="WP_012639131.1">
    <property type="nucleotide sequence ID" value="NC_011901.1"/>
</dbReference>
<gene>
    <name evidence="1" type="ordered locus">Tgr7_2581</name>
</gene>
<dbReference type="OrthoDB" id="5624469at2"/>
<dbReference type="KEGG" id="tgr:Tgr7_2581"/>
<protein>
    <submittedName>
        <fullName evidence="1">Uncharacterized protein</fullName>
    </submittedName>
</protein>
<name>B8GM69_THISH</name>
<proteinExistence type="predicted"/>
<evidence type="ECO:0000313" key="1">
    <source>
        <dbReference type="EMBL" id="ACL73656.1"/>
    </source>
</evidence>
<keyword evidence="2" id="KW-1185">Reference proteome</keyword>
<dbReference type="eggNOG" id="ENOG502ZD39">
    <property type="taxonomic scope" value="Bacteria"/>
</dbReference>